<evidence type="ECO:0000313" key="12">
    <source>
        <dbReference type="EMBL" id="CAL8077896.1"/>
    </source>
</evidence>
<accession>A0ABP1PUE2</accession>
<evidence type="ECO:0000256" key="4">
    <source>
        <dbReference type="ARBA" id="ARBA00022801"/>
    </source>
</evidence>
<evidence type="ECO:0008006" key="14">
    <source>
        <dbReference type="Google" id="ProtNLM"/>
    </source>
</evidence>
<dbReference type="PANTHER" id="PTHR43690:SF18">
    <property type="entry name" value="INSULIN-DEGRADING ENZYME-RELATED"/>
    <property type="match status" value="1"/>
</dbReference>
<dbReference type="PROSITE" id="PS00143">
    <property type="entry name" value="INSULINASE"/>
    <property type="match status" value="1"/>
</dbReference>
<evidence type="ECO:0000256" key="7">
    <source>
        <dbReference type="RuleBase" id="RU004447"/>
    </source>
</evidence>
<dbReference type="SUPFAM" id="SSF63411">
    <property type="entry name" value="LuxS/MPP-like metallohydrolase"/>
    <property type="match status" value="4"/>
</dbReference>
<evidence type="ECO:0000259" key="10">
    <source>
        <dbReference type="Pfam" id="PF16187"/>
    </source>
</evidence>
<feature type="domain" description="Peptidase M16 N-terminal" evidence="8">
    <location>
        <begin position="68"/>
        <end position="199"/>
    </location>
</feature>
<keyword evidence="6" id="KW-0482">Metalloprotease</keyword>
<dbReference type="Pfam" id="PF22456">
    <property type="entry name" value="PqqF-like_C_4"/>
    <property type="match status" value="1"/>
</dbReference>
<proteinExistence type="inferred from homology"/>
<evidence type="ECO:0000259" key="8">
    <source>
        <dbReference type="Pfam" id="PF00675"/>
    </source>
</evidence>
<evidence type="ECO:0000259" key="11">
    <source>
        <dbReference type="Pfam" id="PF22456"/>
    </source>
</evidence>
<gene>
    <name evidence="12" type="ORF">ODALV1_LOCUS3949</name>
</gene>
<evidence type="ECO:0000256" key="3">
    <source>
        <dbReference type="ARBA" id="ARBA00022723"/>
    </source>
</evidence>
<dbReference type="InterPro" id="IPR050626">
    <property type="entry name" value="Peptidase_M16"/>
</dbReference>
<dbReference type="Pfam" id="PF05193">
    <property type="entry name" value="Peptidase_M16_C"/>
    <property type="match status" value="1"/>
</dbReference>
<protein>
    <recommendedName>
        <fullName evidence="14">Insulin-degrading enzyme</fullName>
    </recommendedName>
</protein>
<keyword evidence="2" id="KW-0645">Protease</keyword>
<feature type="domain" description="Coenzyme PQQ synthesis protein F-like C-terminal lobe" evidence="11">
    <location>
        <begin position="803"/>
        <end position="901"/>
    </location>
</feature>
<dbReference type="InterPro" id="IPR054734">
    <property type="entry name" value="PqqF-like_C_4"/>
</dbReference>
<reference evidence="12 13" key="1">
    <citation type="submission" date="2024-08" db="EMBL/GenBank/DDBJ databases">
        <authorList>
            <person name="Cucini C."/>
            <person name="Frati F."/>
        </authorList>
    </citation>
    <scope>NUCLEOTIDE SEQUENCE [LARGE SCALE GENOMIC DNA]</scope>
</reference>
<dbReference type="EMBL" id="CAXLJM020000013">
    <property type="protein sequence ID" value="CAL8077896.1"/>
    <property type="molecule type" value="Genomic_DNA"/>
</dbReference>
<dbReference type="InterPro" id="IPR011249">
    <property type="entry name" value="Metalloenz_LuxS/M16"/>
</dbReference>
<dbReference type="Gene3D" id="3.30.830.10">
    <property type="entry name" value="Metalloenzyme, LuxS/M16 peptidase-like"/>
    <property type="match status" value="4"/>
</dbReference>
<evidence type="ECO:0000256" key="6">
    <source>
        <dbReference type="ARBA" id="ARBA00023049"/>
    </source>
</evidence>
<dbReference type="InterPro" id="IPR001431">
    <property type="entry name" value="Pept_M16_Zn_BS"/>
</dbReference>
<dbReference type="PANTHER" id="PTHR43690">
    <property type="entry name" value="NARDILYSIN"/>
    <property type="match status" value="1"/>
</dbReference>
<feature type="domain" description="Peptidase M16 middle/third" evidence="10">
    <location>
        <begin position="416"/>
        <end position="697"/>
    </location>
</feature>
<evidence type="ECO:0000256" key="5">
    <source>
        <dbReference type="ARBA" id="ARBA00022833"/>
    </source>
</evidence>
<keyword evidence="4" id="KW-0378">Hydrolase</keyword>
<evidence type="ECO:0000259" key="9">
    <source>
        <dbReference type="Pfam" id="PF05193"/>
    </source>
</evidence>
<feature type="domain" description="Peptidase M16 C-terminal" evidence="9">
    <location>
        <begin position="232"/>
        <end position="410"/>
    </location>
</feature>
<organism evidence="12 13">
    <name type="scientific">Orchesella dallaii</name>
    <dbReference type="NCBI Taxonomy" id="48710"/>
    <lineage>
        <taxon>Eukaryota</taxon>
        <taxon>Metazoa</taxon>
        <taxon>Ecdysozoa</taxon>
        <taxon>Arthropoda</taxon>
        <taxon>Hexapoda</taxon>
        <taxon>Collembola</taxon>
        <taxon>Entomobryomorpha</taxon>
        <taxon>Entomobryoidea</taxon>
        <taxon>Orchesellidae</taxon>
        <taxon>Orchesellinae</taxon>
        <taxon>Orchesella</taxon>
    </lineage>
</organism>
<keyword evidence="13" id="KW-1185">Reference proteome</keyword>
<dbReference type="InterPro" id="IPR011765">
    <property type="entry name" value="Pept_M16_N"/>
</dbReference>
<keyword evidence="3" id="KW-0479">Metal-binding</keyword>
<evidence type="ECO:0000256" key="1">
    <source>
        <dbReference type="ARBA" id="ARBA00007261"/>
    </source>
</evidence>
<sequence length="1006" mass="114696">MALTFKTIAVFSGRTIKSGILIGVIRKAHSRSAQVLNMAKPSTTVSNIIKSPLDKREYRGVVLPNDMKVLLVSDPQTDKSAASLSVAVGSMNDPKELPGLAHFLEHMLFLGTEKYPEENDYSKFLAENGGSSNAYTARDHTNYYFDVSPKELKGALDRFSQFFISPLFTESATEREVNAVHSEHEKNIPSDTWRSHQMEVGTSSLSHPYSRFATGNRDTLWVKPREQKMDVRSSLLDFHKQHYSSNVMSLAVLGSENLDELQQLVESLFTDVVNLDVTAPVWPENPYGPPELQTKIELVPIKDIRHLSVMFPIPDTTKHYKSSAEGYLSHLIGHEGAGSLLSLLKEKNWVNHLEAGSSVPARGFGTFKIAVDLTADGLKNTNNIIRHMFEYLQMLRDLGPQQWVWEEMRDVNAMLFRFKDKERPQSFVTHISSSMHNYPLTDVLSAGYILTEFKPELISDILADLVPEKSRITIVSKEFTDKTEFVEEWYGVKYNRKLIEPERTEEWKNCGSNADLKLPPKNEFIPSNFDLKGRDEHRGIVPRIISEDPMSRLWFLQDNEFTMPKAVVRVEVFSPLPLLEPLKTNLNHLFVAVVKDALTEYSYAAAVAGLHYMIVDSVYGIEIVANGYDHKLGLLLNRVFEKVVDFNVEPQRFEVLKDFYLRTLKNFEDEQPYSHASYYMTYLLRERRWSNQELLNAMDDVTFEKLNDYAKDFASKVKFEWLVHGNVTAKEATDLVNSCQKNFVTRGCSSLLPTQTGRLREINLPEGSNHLYQSEHKTHLSSCAAILFQAGIQGTRQNVLVELLEHIANEPCFNQLRTKEQLGYIVFTGVRRAHGTQGIQFLVQSDRHPVYVEGRVDNFLVNLQDILKNMTEEEFLQHRNAVFVRKSEKPKKMIDRANLLWNEITLQLYNFERQAVELAELDTVTLEDIRNYFAIVMGPGSKKIKRLGIHVVSMAEGGAGHKETEPKTPSSEQDIVEDVAAWKRRQFLYPASSPYVPAPSENKSKL</sequence>
<dbReference type="Proteomes" id="UP001642540">
    <property type="component" value="Unassembled WGS sequence"/>
</dbReference>
<dbReference type="Pfam" id="PF16187">
    <property type="entry name" value="Peptidase_M16_M"/>
    <property type="match status" value="1"/>
</dbReference>
<dbReference type="Pfam" id="PF00675">
    <property type="entry name" value="Peptidase_M16"/>
    <property type="match status" value="1"/>
</dbReference>
<evidence type="ECO:0000256" key="2">
    <source>
        <dbReference type="ARBA" id="ARBA00022670"/>
    </source>
</evidence>
<comment type="similarity">
    <text evidence="1 7">Belongs to the peptidase M16 family.</text>
</comment>
<evidence type="ECO:0000313" key="13">
    <source>
        <dbReference type="Proteomes" id="UP001642540"/>
    </source>
</evidence>
<dbReference type="InterPro" id="IPR032632">
    <property type="entry name" value="Peptidase_M16_M"/>
</dbReference>
<comment type="caution">
    <text evidence="12">The sequence shown here is derived from an EMBL/GenBank/DDBJ whole genome shotgun (WGS) entry which is preliminary data.</text>
</comment>
<keyword evidence="5" id="KW-0862">Zinc</keyword>
<dbReference type="InterPro" id="IPR007863">
    <property type="entry name" value="Peptidase_M16_C"/>
</dbReference>
<name>A0ABP1PUE2_9HEXA</name>